<evidence type="ECO:0000259" key="1">
    <source>
        <dbReference type="Pfam" id="PF23310"/>
    </source>
</evidence>
<dbReference type="AlphaFoldDB" id="A0AA35Z405"/>
<dbReference type="Pfam" id="PF23310">
    <property type="entry name" value="TPR_27"/>
    <property type="match status" value="1"/>
</dbReference>
<gene>
    <name evidence="2" type="ORF">LSALG_LOCUS24580</name>
</gene>
<feature type="domain" description="At2g35280-like TPR" evidence="1">
    <location>
        <begin position="348"/>
        <end position="424"/>
    </location>
</feature>
<evidence type="ECO:0000313" key="3">
    <source>
        <dbReference type="Proteomes" id="UP001177003"/>
    </source>
</evidence>
<evidence type="ECO:0000313" key="2">
    <source>
        <dbReference type="EMBL" id="CAI9285092.1"/>
    </source>
</evidence>
<dbReference type="InterPro" id="IPR057136">
    <property type="entry name" value="At2g35280_TPR_dom"/>
</dbReference>
<dbReference type="EMBL" id="OX465081">
    <property type="protein sequence ID" value="CAI9285092.1"/>
    <property type="molecule type" value="Genomic_DNA"/>
</dbReference>
<organism evidence="2 3">
    <name type="scientific">Lactuca saligna</name>
    <name type="common">Willowleaf lettuce</name>
    <dbReference type="NCBI Taxonomy" id="75948"/>
    <lineage>
        <taxon>Eukaryota</taxon>
        <taxon>Viridiplantae</taxon>
        <taxon>Streptophyta</taxon>
        <taxon>Embryophyta</taxon>
        <taxon>Tracheophyta</taxon>
        <taxon>Spermatophyta</taxon>
        <taxon>Magnoliopsida</taxon>
        <taxon>eudicotyledons</taxon>
        <taxon>Gunneridae</taxon>
        <taxon>Pentapetalae</taxon>
        <taxon>asterids</taxon>
        <taxon>campanulids</taxon>
        <taxon>Asterales</taxon>
        <taxon>Asteraceae</taxon>
        <taxon>Cichorioideae</taxon>
        <taxon>Cichorieae</taxon>
        <taxon>Lactucinae</taxon>
        <taxon>Lactuca</taxon>
    </lineage>
</organism>
<protein>
    <recommendedName>
        <fullName evidence="1">At2g35280-like TPR domain-containing protein</fullName>
    </recommendedName>
</protein>
<name>A0AA35Z405_LACSI</name>
<dbReference type="Proteomes" id="UP001177003">
    <property type="component" value="Chromosome 5"/>
</dbReference>
<keyword evidence="3" id="KW-1185">Reference proteome</keyword>
<reference evidence="2" key="1">
    <citation type="submission" date="2023-04" db="EMBL/GenBank/DDBJ databases">
        <authorList>
            <person name="Vijverberg K."/>
            <person name="Xiong W."/>
            <person name="Schranz E."/>
        </authorList>
    </citation>
    <scope>NUCLEOTIDE SEQUENCE</scope>
</reference>
<proteinExistence type="predicted"/>
<sequence length="565" mass="64933">MSVVDIWTTYWPLVNMIPVMVSMDEIRVIGQHYSRLWCPWRTYGSLVNMVVAYDVMVSPMDETQLLMVSMDEIRVIRQHGSRLWCSCRIYGSLVNMVVAYGVLVSPMDEIRVIGQHVAYGVMVSPMDEIPVIGQLVVAYGVHGWHMGHCSIWSLVNMVVAYGVMVSPMDEIWDIGQHGRFLWCPSMRYGPMVNMLLAVLMDEIRVICQHGSRLWCPWRTYGSLVNMVVAYGVMVSPMDEIRVIGQHGKFLWCPWMRYGPMVNMLLMVSMDEIRVISQHGSRLWCPWRTFGSLVNMVVAYGVMVSPMDDIQLNMVSMDDICAIGQYGSYLWCPWIKYGSLVNMVVDYSKHAVVNKCIEMRIPNTLFRNGLMKLFFLETEHEGKTMLEEASALGHLDSTFVPGMMLMAEGRYRKQEALDMLNNAYRRANGLKLRDAYFGWAVLDDGEYTGVVDRTKELLRDVGVVHRLTMNNITFQCEDPRYSVEVAFAISHGEDEDRLIYCIVFRWYAKYVYLRSMNKVAHPGMFRCLGRGCDRQLVPNEALFRKSHVVTVCVFWSRQLGGNPVDQ</sequence>
<accession>A0AA35Z405</accession>